<protein>
    <submittedName>
        <fullName evidence="1">NHLP leader peptide family natural product</fullName>
    </submittedName>
</protein>
<name>A0A4P6F4D2_9BACL</name>
<reference evidence="1 2" key="1">
    <citation type="submission" date="2019-01" db="EMBL/GenBank/DDBJ databases">
        <title>Genome sequencing of strain FW100M-2.</title>
        <authorList>
            <person name="Heo J."/>
            <person name="Kim S.-J."/>
            <person name="Kim J.-S."/>
            <person name="Hong S.-B."/>
            <person name="Kwon S.-W."/>
        </authorList>
    </citation>
    <scope>NUCLEOTIDE SEQUENCE [LARGE SCALE GENOMIC DNA]</scope>
    <source>
        <strain evidence="1 2">FW100M-2</strain>
    </source>
</reference>
<dbReference type="InterPro" id="IPR022513">
    <property type="entry name" value="TOMM_pelo"/>
</dbReference>
<dbReference type="SUPFAM" id="SSF56209">
    <property type="entry name" value="Nitrile hydratase alpha chain"/>
    <property type="match status" value="1"/>
</dbReference>
<dbReference type="AlphaFoldDB" id="A0A4P6F4D2"/>
<dbReference type="Gene3D" id="3.90.330.10">
    <property type="entry name" value="Nitrile hydratase alpha /Thiocyanate hydrolase gamma"/>
    <property type="match status" value="1"/>
</dbReference>
<organism evidence="1 2">
    <name type="scientific">Paenibacillus protaetiae</name>
    <dbReference type="NCBI Taxonomy" id="2509456"/>
    <lineage>
        <taxon>Bacteria</taxon>
        <taxon>Bacillati</taxon>
        <taxon>Bacillota</taxon>
        <taxon>Bacilli</taxon>
        <taxon>Bacillales</taxon>
        <taxon>Paenibacillaceae</taxon>
        <taxon>Paenibacillus</taxon>
    </lineage>
</organism>
<sequence>MSIEELRKQIIEKAWEDESFRQELQFDAAAAIERAFAIPVPAGINITVLEETRDNYYLVIPANPADEINNEIVDLPAWD</sequence>
<evidence type="ECO:0000313" key="2">
    <source>
        <dbReference type="Proteomes" id="UP000293568"/>
    </source>
</evidence>
<dbReference type="Proteomes" id="UP000293568">
    <property type="component" value="Chromosome"/>
</dbReference>
<evidence type="ECO:0000313" key="1">
    <source>
        <dbReference type="EMBL" id="QAY68037.1"/>
    </source>
</evidence>
<proteinExistence type="predicted"/>
<dbReference type="KEGG" id="pprt:ET464_18350"/>
<dbReference type="GO" id="GO:0003824">
    <property type="term" value="F:catalytic activity"/>
    <property type="evidence" value="ECO:0007669"/>
    <property type="project" value="InterPro"/>
</dbReference>
<dbReference type="GO" id="GO:0046914">
    <property type="term" value="F:transition metal ion binding"/>
    <property type="evidence" value="ECO:0007669"/>
    <property type="project" value="InterPro"/>
</dbReference>
<dbReference type="NCBIfam" id="TIGR03793">
    <property type="entry name" value="leader_NHLP"/>
    <property type="match status" value="1"/>
</dbReference>
<dbReference type="OrthoDB" id="1371078at2"/>
<accession>A0A4P6F4D2</accession>
<dbReference type="EMBL" id="CP035492">
    <property type="protein sequence ID" value="QAY68037.1"/>
    <property type="molecule type" value="Genomic_DNA"/>
</dbReference>
<dbReference type="RefSeq" id="WP_129443424.1">
    <property type="nucleotide sequence ID" value="NZ_CP035492.1"/>
</dbReference>
<dbReference type="InterPro" id="IPR036648">
    <property type="entry name" value="CN_Hdrase_a/SCN_Hdrase_g_sf"/>
</dbReference>
<gene>
    <name evidence="1" type="ORF">ET464_18350</name>
</gene>
<keyword evidence="2" id="KW-1185">Reference proteome</keyword>